<sequence length="344" mass="36979">MPGDMDDLLEDLEDSAYKASEILKQVLFVKPQAQPIKLGEKNLCKDIQLENYMKHEGIEADLAVFFSLSSDFIQNSTSFNVCEVSNDNQLKSIEIKVEQKIYKALNEDKKVSLLNKAIISAIFNNESENYAKEIEESLDSLEYQPLFSVCASNCASCTTMGLCKTCSDSVHMSSAPTCACPNNAVLRSSNCVCKSGYYFSSNTVCSACSMQCETCSVSSTNCKTCIDNLHMNAAPKCRCPANSAIIQGKCACNAGYFFSSLTVCSACMSNCMNCVAGAYNCVACSDPTHMSAAPTCACPEHSTLIGGLCVCNKGYYFSSNTVCSSCEPHCATLGGGFLGTDNSK</sequence>
<protein>
    <submittedName>
        <fullName evidence="1">Uncharacterized protein</fullName>
    </submittedName>
</protein>
<dbReference type="EMBL" id="CAJZBQ010000051">
    <property type="protein sequence ID" value="CAG9330194.1"/>
    <property type="molecule type" value="Genomic_DNA"/>
</dbReference>
<proteinExistence type="predicted"/>
<keyword evidence="2" id="KW-1185">Reference proteome</keyword>
<name>A0AAU9JWS3_9CILI</name>
<dbReference type="PANTHER" id="PTHR45756:SF1">
    <property type="entry name" value="PROTEIN KINASE DOMAIN CONTAINING PROTEIN"/>
    <property type="match status" value="1"/>
</dbReference>
<evidence type="ECO:0000313" key="1">
    <source>
        <dbReference type="EMBL" id="CAG9330194.1"/>
    </source>
</evidence>
<accession>A0AAU9JWS3</accession>
<dbReference type="InterPro" id="IPR053215">
    <property type="entry name" value="TKL_Ser/Thr_kinase"/>
</dbReference>
<dbReference type="AlphaFoldDB" id="A0AAU9JWS3"/>
<gene>
    <name evidence="1" type="ORF">BSTOLATCC_MIC50794</name>
</gene>
<organism evidence="1 2">
    <name type="scientific">Blepharisma stoltei</name>
    <dbReference type="NCBI Taxonomy" id="1481888"/>
    <lineage>
        <taxon>Eukaryota</taxon>
        <taxon>Sar</taxon>
        <taxon>Alveolata</taxon>
        <taxon>Ciliophora</taxon>
        <taxon>Postciliodesmatophora</taxon>
        <taxon>Heterotrichea</taxon>
        <taxon>Heterotrichida</taxon>
        <taxon>Blepharismidae</taxon>
        <taxon>Blepharisma</taxon>
    </lineage>
</organism>
<dbReference type="InterPro" id="IPR009030">
    <property type="entry name" value="Growth_fac_rcpt_cys_sf"/>
</dbReference>
<evidence type="ECO:0000313" key="2">
    <source>
        <dbReference type="Proteomes" id="UP001162131"/>
    </source>
</evidence>
<reference evidence="1" key="1">
    <citation type="submission" date="2021-09" db="EMBL/GenBank/DDBJ databases">
        <authorList>
            <consortium name="AG Swart"/>
            <person name="Singh M."/>
            <person name="Singh A."/>
            <person name="Seah K."/>
            <person name="Emmerich C."/>
        </authorList>
    </citation>
    <scope>NUCLEOTIDE SEQUENCE</scope>
    <source>
        <strain evidence="1">ATCC30299</strain>
    </source>
</reference>
<dbReference type="Proteomes" id="UP001162131">
    <property type="component" value="Unassembled WGS sequence"/>
</dbReference>
<comment type="caution">
    <text evidence="1">The sequence shown here is derived from an EMBL/GenBank/DDBJ whole genome shotgun (WGS) entry which is preliminary data.</text>
</comment>
<dbReference type="PANTHER" id="PTHR45756">
    <property type="entry name" value="PALMITOYLTRANSFERASE"/>
    <property type="match status" value="1"/>
</dbReference>
<dbReference type="SUPFAM" id="SSF57184">
    <property type="entry name" value="Growth factor receptor domain"/>
    <property type="match status" value="1"/>
</dbReference>